<comment type="caution">
    <text evidence="1">The sequence shown here is derived from an EMBL/GenBank/DDBJ whole genome shotgun (WGS) entry which is preliminary data.</text>
</comment>
<gene>
    <name evidence="1" type="ORF">SDC9_199343</name>
</gene>
<proteinExistence type="predicted"/>
<dbReference type="AlphaFoldDB" id="A0A645ITH4"/>
<protein>
    <submittedName>
        <fullName evidence="1">Uncharacterized protein</fullName>
    </submittedName>
</protein>
<organism evidence="1">
    <name type="scientific">bioreactor metagenome</name>
    <dbReference type="NCBI Taxonomy" id="1076179"/>
    <lineage>
        <taxon>unclassified sequences</taxon>
        <taxon>metagenomes</taxon>
        <taxon>ecological metagenomes</taxon>
    </lineage>
</organism>
<evidence type="ECO:0000313" key="1">
    <source>
        <dbReference type="EMBL" id="MPN51694.1"/>
    </source>
</evidence>
<accession>A0A645ITH4</accession>
<sequence>MLQANADDYPAAIVQKTYLSFKKVRYAFFNGINTIQITMADKSCALMRADKSA</sequence>
<name>A0A645ITH4_9ZZZZ</name>
<dbReference type="EMBL" id="VSSQ01117073">
    <property type="protein sequence ID" value="MPN51694.1"/>
    <property type="molecule type" value="Genomic_DNA"/>
</dbReference>
<reference evidence="1" key="1">
    <citation type="submission" date="2019-08" db="EMBL/GenBank/DDBJ databases">
        <authorList>
            <person name="Kucharzyk K."/>
            <person name="Murdoch R.W."/>
            <person name="Higgins S."/>
            <person name="Loffler F."/>
        </authorList>
    </citation>
    <scope>NUCLEOTIDE SEQUENCE</scope>
</reference>